<evidence type="ECO:0000313" key="2">
    <source>
        <dbReference type="EMBL" id="PHT77406.1"/>
    </source>
</evidence>
<dbReference type="Proteomes" id="UP000222542">
    <property type="component" value="Unassembled WGS sequence"/>
</dbReference>
<dbReference type="GO" id="GO:0006355">
    <property type="term" value="P:regulation of DNA-templated transcription"/>
    <property type="evidence" value="ECO:0007669"/>
    <property type="project" value="InterPro"/>
</dbReference>
<dbReference type="Pfam" id="PF12165">
    <property type="entry name" value="Alfin"/>
    <property type="match status" value="1"/>
</dbReference>
<dbReference type="AlphaFoldDB" id="A0A2G2Z5X4"/>
<name>A0A2G2Z5X4_CAPAN</name>
<evidence type="ECO:0000259" key="1">
    <source>
        <dbReference type="Pfam" id="PF12165"/>
    </source>
</evidence>
<keyword evidence="3" id="KW-1185">Reference proteome</keyword>
<reference evidence="2 3" key="2">
    <citation type="journal article" date="2017" name="Genome Biol.">
        <title>New reference genome sequences of hot pepper reveal the massive evolution of plant disease-resistance genes by retroduplication.</title>
        <authorList>
            <person name="Kim S."/>
            <person name="Park J."/>
            <person name="Yeom S.I."/>
            <person name="Kim Y.M."/>
            <person name="Seo E."/>
            <person name="Kim K.T."/>
            <person name="Kim M.S."/>
            <person name="Lee J.M."/>
            <person name="Cheong K."/>
            <person name="Shin H.S."/>
            <person name="Kim S.B."/>
            <person name="Han K."/>
            <person name="Lee J."/>
            <person name="Park M."/>
            <person name="Lee H.A."/>
            <person name="Lee H.Y."/>
            <person name="Lee Y."/>
            <person name="Oh S."/>
            <person name="Lee J.H."/>
            <person name="Choi E."/>
            <person name="Choi E."/>
            <person name="Lee S.E."/>
            <person name="Jeon J."/>
            <person name="Kim H."/>
            <person name="Choi G."/>
            <person name="Song H."/>
            <person name="Lee J."/>
            <person name="Lee S.C."/>
            <person name="Kwon J.K."/>
            <person name="Lee H.Y."/>
            <person name="Koo N."/>
            <person name="Hong Y."/>
            <person name="Kim R.W."/>
            <person name="Kang W.H."/>
            <person name="Huh J.H."/>
            <person name="Kang B.C."/>
            <person name="Yang T.J."/>
            <person name="Lee Y.H."/>
            <person name="Bennetzen J.L."/>
            <person name="Choi D."/>
        </authorList>
    </citation>
    <scope>NUCLEOTIDE SEQUENCE [LARGE SCALE GENOMIC DNA]</scope>
    <source>
        <strain evidence="3">cv. CM334</strain>
    </source>
</reference>
<reference evidence="2 3" key="1">
    <citation type="journal article" date="2014" name="Nat. Genet.">
        <title>Genome sequence of the hot pepper provides insights into the evolution of pungency in Capsicum species.</title>
        <authorList>
            <person name="Kim S."/>
            <person name="Park M."/>
            <person name="Yeom S.I."/>
            <person name="Kim Y.M."/>
            <person name="Lee J.M."/>
            <person name="Lee H.A."/>
            <person name="Seo E."/>
            <person name="Choi J."/>
            <person name="Cheong K."/>
            <person name="Kim K.T."/>
            <person name="Jung K."/>
            <person name="Lee G.W."/>
            <person name="Oh S.K."/>
            <person name="Bae C."/>
            <person name="Kim S.B."/>
            <person name="Lee H.Y."/>
            <person name="Kim S.Y."/>
            <person name="Kim M.S."/>
            <person name="Kang B.C."/>
            <person name="Jo Y.D."/>
            <person name="Yang H.B."/>
            <person name="Jeong H.J."/>
            <person name="Kang W.H."/>
            <person name="Kwon J.K."/>
            <person name="Shin C."/>
            <person name="Lim J.Y."/>
            <person name="Park J.H."/>
            <person name="Huh J.H."/>
            <person name="Kim J.S."/>
            <person name="Kim B.D."/>
            <person name="Cohen O."/>
            <person name="Paran I."/>
            <person name="Suh M.C."/>
            <person name="Lee S.B."/>
            <person name="Kim Y.K."/>
            <person name="Shin Y."/>
            <person name="Noh S.J."/>
            <person name="Park J."/>
            <person name="Seo Y.S."/>
            <person name="Kwon S.Y."/>
            <person name="Kim H.A."/>
            <person name="Park J.M."/>
            <person name="Kim H.J."/>
            <person name="Choi S.B."/>
            <person name="Bosland P.W."/>
            <person name="Reeves G."/>
            <person name="Jo S.H."/>
            <person name="Lee B.W."/>
            <person name="Cho H.T."/>
            <person name="Choi H.S."/>
            <person name="Lee M.S."/>
            <person name="Yu Y."/>
            <person name="Do Choi Y."/>
            <person name="Park B.S."/>
            <person name="van Deynze A."/>
            <person name="Ashrafi H."/>
            <person name="Hill T."/>
            <person name="Kim W.T."/>
            <person name="Pai H.S."/>
            <person name="Ahn H.K."/>
            <person name="Yeam I."/>
            <person name="Giovannoni J.J."/>
            <person name="Rose J.K."/>
            <person name="Sorensen I."/>
            <person name="Lee S.J."/>
            <person name="Kim R.W."/>
            <person name="Choi I.Y."/>
            <person name="Choi B.S."/>
            <person name="Lim J.S."/>
            <person name="Lee Y.H."/>
            <person name="Choi D."/>
        </authorList>
    </citation>
    <scope>NUCLEOTIDE SEQUENCE [LARGE SCALE GENOMIC DNA]</scope>
    <source>
        <strain evidence="3">cv. CM334</strain>
    </source>
</reference>
<protein>
    <recommendedName>
        <fullName evidence="1">Alfin N-terminal domain-containing protein</fullName>
    </recommendedName>
</protein>
<organism evidence="2 3">
    <name type="scientific">Capsicum annuum</name>
    <name type="common">Capsicum pepper</name>
    <dbReference type="NCBI Taxonomy" id="4072"/>
    <lineage>
        <taxon>Eukaryota</taxon>
        <taxon>Viridiplantae</taxon>
        <taxon>Streptophyta</taxon>
        <taxon>Embryophyta</taxon>
        <taxon>Tracheophyta</taxon>
        <taxon>Spermatophyta</taxon>
        <taxon>Magnoliopsida</taxon>
        <taxon>eudicotyledons</taxon>
        <taxon>Gunneridae</taxon>
        <taxon>Pentapetalae</taxon>
        <taxon>asterids</taxon>
        <taxon>lamiids</taxon>
        <taxon>Solanales</taxon>
        <taxon>Solanaceae</taxon>
        <taxon>Solanoideae</taxon>
        <taxon>Capsiceae</taxon>
        <taxon>Capsicum</taxon>
    </lineage>
</organism>
<gene>
    <name evidence="2" type="ORF">T459_20928</name>
</gene>
<feature type="domain" description="Alfin N-terminal" evidence="1">
    <location>
        <begin position="30"/>
        <end position="58"/>
    </location>
</feature>
<dbReference type="Gramene" id="PHT77406">
    <property type="protein sequence ID" value="PHT77406"/>
    <property type="gene ID" value="T459_20928"/>
</dbReference>
<dbReference type="InterPro" id="IPR021998">
    <property type="entry name" value="Alfin_N"/>
</dbReference>
<proteinExistence type="predicted"/>
<dbReference type="GO" id="GO:0042393">
    <property type="term" value="F:histone binding"/>
    <property type="evidence" value="ECO:0007669"/>
    <property type="project" value="InterPro"/>
</dbReference>
<sequence length="77" mass="8730">MDEKGVHFPLNAQKFIVPDVGTASPVQMVTVDEAFKNYEGRRNGIIKALTKDVDKFREFNIEKTDCFLDCDAFKVTS</sequence>
<accession>A0A2G2Z5X4</accession>
<evidence type="ECO:0000313" key="3">
    <source>
        <dbReference type="Proteomes" id="UP000222542"/>
    </source>
</evidence>
<dbReference type="EMBL" id="AYRZ02000007">
    <property type="protein sequence ID" value="PHT77406.1"/>
    <property type="molecule type" value="Genomic_DNA"/>
</dbReference>
<comment type="caution">
    <text evidence="2">The sequence shown here is derived from an EMBL/GenBank/DDBJ whole genome shotgun (WGS) entry which is preliminary data.</text>
</comment>